<accession>A0A9D2P9Q2</accession>
<proteinExistence type="inferred from homology"/>
<evidence type="ECO:0008006" key="6">
    <source>
        <dbReference type="Google" id="ProtNLM"/>
    </source>
</evidence>
<keyword evidence="3" id="KW-0326">Glycosidase</keyword>
<dbReference type="PROSITE" id="PS51904">
    <property type="entry name" value="GLYCOSYL_HYDROL_F25_2"/>
    <property type="match status" value="1"/>
</dbReference>
<organism evidence="4 5">
    <name type="scientific">Candidatus Lachnoclostridium pullistercoris</name>
    <dbReference type="NCBI Taxonomy" id="2838632"/>
    <lineage>
        <taxon>Bacteria</taxon>
        <taxon>Bacillati</taxon>
        <taxon>Bacillota</taxon>
        <taxon>Clostridia</taxon>
        <taxon>Lachnospirales</taxon>
        <taxon>Lachnospiraceae</taxon>
    </lineage>
</organism>
<dbReference type="SUPFAM" id="SSF51445">
    <property type="entry name" value="(Trans)glycosidases"/>
    <property type="match status" value="1"/>
</dbReference>
<dbReference type="GO" id="GO:0003796">
    <property type="term" value="F:lysozyme activity"/>
    <property type="evidence" value="ECO:0007669"/>
    <property type="project" value="InterPro"/>
</dbReference>
<evidence type="ECO:0000313" key="4">
    <source>
        <dbReference type="EMBL" id="HJC46757.1"/>
    </source>
</evidence>
<dbReference type="InterPro" id="IPR018077">
    <property type="entry name" value="Glyco_hydro_fam25_subgr"/>
</dbReference>
<comment type="similarity">
    <text evidence="1">Belongs to the glycosyl hydrolase 25 family.</text>
</comment>
<dbReference type="EMBL" id="DWWL01000008">
    <property type="protein sequence ID" value="HJC46757.1"/>
    <property type="molecule type" value="Genomic_DNA"/>
</dbReference>
<name>A0A9D2P9Q2_9FIRM</name>
<evidence type="ECO:0000256" key="1">
    <source>
        <dbReference type="ARBA" id="ARBA00010646"/>
    </source>
</evidence>
<dbReference type="GO" id="GO:0016052">
    <property type="term" value="P:carbohydrate catabolic process"/>
    <property type="evidence" value="ECO:0007669"/>
    <property type="project" value="TreeGrafter"/>
</dbReference>
<dbReference type="AlphaFoldDB" id="A0A9D2P9Q2"/>
<evidence type="ECO:0000256" key="3">
    <source>
        <dbReference type="ARBA" id="ARBA00023295"/>
    </source>
</evidence>
<comment type="caution">
    <text evidence="4">The sequence shown here is derived from an EMBL/GenBank/DDBJ whole genome shotgun (WGS) entry which is preliminary data.</text>
</comment>
<reference evidence="4" key="2">
    <citation type="submission" date="2021-04" db="EMBL/GenBank/DDBJ databases">
        <authorList>
            <person name="Gilroy R."/>
        </authorList>
    </citation>
    <scope>NUCLEOTIDE SEQUENCE</scope>
    <source>
        <strain evidence="4">CHK183-5548</strain>
    </source>
</reference>
<evidence type="ECO:0000256" key="2">
    <source>
        <dbReference type="ARBA" id="ARBA00022801"/>
    </source>
</evidence>
<evidence type="ECO:0000313" key="5">
    <source>
        <dbReference type="Proteomes" id="UP000823883"/>
    </source>
</evidence>
<dbReference type="PANTHER" id="PTHR34135:SF2">
    <property type="entry name" value="LYSOZYME"/>
    <property type="match status" value="1"/>
</dbReference>
<dbReference type="SMART" id="SM00641">
    <property type="entry name" value="Glyco_25"/>
    <property type="match status" value="1"/>
</dbReference>
<dbReference type="InterPro" id="IPR002053">
    <property type="entry name" value="Glyco_hydro_25"/>
</dbReference>
<dbReference type="Pfam" id="PF01183">
    <property type="entry name" value="Glyco_hydro_25"/>
    <property type="match status" value="1"/>
</dbReference>
<dbReference type="GO" id="GO:0009253">
    <property type="term" value="P:peptidoglycan catabolic process"/>
    <property type="evidence" value="ECO:0007669"/>
    <property type="project" value="InterPro"/>
</dbReference>
<keyword evidence="2" id="KW-0378">Hydrolase</keyword>
<dbReference type="GO" id="GO:0016998">
    <property type="term" value="P:cell wall macromolecule catabolic process"/>
    <property type="evidence" value="ECO:0007669"/>
    <property type="project" value="InterPro"/>
</dbReference>
<protein>
    <recommendedName>
        <fullName evidence="6">Lysozyme</fullName>
    </recommendedName>
</protein>
<dbReference type="Proteomes" id="UP000823883">
    <property type="component" value="Unassembled WGS sequence"/>
</dbReference>
<dbReference type="PANTHER" id="PTHR34135">
    <property type="entry name" value="LYSOZYME"/>
    <property type="match status" value="1"/>
</dbReference>
<reference evidence="4" key="1">
    <citation type="journal article" date="2021" name="PeerJ">
        <title>Extensive microbial diversity within the chicken gut microbiome revealed by metagenomics and culture.</title>
        <authorList>
            <person name="Gilroy R."/>
            <person name="Ravi A."/>
            <person name="Getino M."/>
            <person name="Pursley I."/>
            <person name="Horton D.L."/>
            <person name="Alikhan N.F."/>
            <person name="Baker D."/>
            <person name="Gharbi K."/>
            <person name="Hall N."/>
            <person name="Watson M."/>
            <person name="Adriaenssens E.M."/>
            <person name="Foster-Nyarko E."/>
            <person name="Jarju S."/>
            <person name="Secka A."/>
            <person name="Antonio M."/>
            <person name="Oren A."/>
            <person name="Chaudhuri R.R."/>
            <person name="La Ragione R."/>
            <person name="Hildebrand F."/>
            <person name="Pallen M.J."/>
        </authorList>
    </citation>
    <scope>NUCLEOTIDE SEQUENCE</scope>
    <source>
        <strain evidence="4">CHK183-5548</strain>
    </source>
</reference>
<gene>
    <name evidence="4" type="ORF">IAA04_01740</name>
</gene>
<sequence>MKRKKILAAVLAAAVLTGICGVQIVTKRWNVNSCFAGAYPVRGVDVSHHQGEIDWKELSGQNLDFAFIKATEGSSHEDEKFQENWRLAGETDLFIGAYHFFSFDSSGADQADWYIRTVGELSGKLCPAVDVEYYGGKAADPPPRKETITQLSLCLERLEEHYGRKPIIYTTYKVYRRYIEGNFEDYPLWIRNVYYPPQLDLAGKWRFWQYRDTAVLDGYKGEEKYIDLNVFSGTREELEEYRIDSSGEQEAQIPGTV</sequence>
<dbReference type="InterPro" id="IPR017853">
    <property type="entry name" value="GH"/>
</dbReference>
<dbReference type="Gene3D" id="3.20.20.80">
    <property type="entry name" value="Glycosidases"/>
    <property type="match status" value="1"/>
</dbReference>